<evidence type="ECO:0000313" key="3">
    <source>
        <dbReference type="Proteomes" id="UP000052946"/>
    </source>
</evidence>
<keyword evidence="1" id="KW-0862">Zinc</keyword>
<feature type="binding site" evidence="1">
    <location>
        <position position="176"/>
    </location>
    <ligand>
        <name>Zn(2+)</name>
        <dbReference type="ChEBI" id="CHEBI:29105"/>
    </ligand>
</feature>
<feature type="binding site" evidence="1">
    <location>
        <position position="18"/>
    </location>
    <ligand>
        <name>Zn(2+)</name>
        <dbReference type="ChEBI" id="CHEBI:29105"/>
    </ligand>
</feature>
<dbReference type="GO" id="GO:0006284">
    <property type="term" value="P:base-excision repair"/>
    <property type="evidence" value="ECO:0007669"/>
    <property type="project" value="InterPro"/>
</dbReference>
<dbReference type="SUPFAM" id="SSF48150">
    <property type="entry name" value="DNA-glycosylase"/>
    <property type="match status" value="1"/>
</dbReference>
<dbReference type="PANTHER" id="PTHR30037:SF4">
    <property type="entry name" value="DNA-3-METHYLADENINE GLYCOSYLASE I"/>
    <property type="match status" value="1"/>
</dbReference>
<protein>
    <submittedName>
        <fullName evidence="2">DNA-3-methyladenine glycosylase 1</fullName>
    </submittedName>
</protein>
<proteinExistence type="predicted"/>
<feature type="binding site" evidence="1">
    <location>
        <position position="180"/>
    </location>
    <ligand>
        <name>Zn(2+)</name>
        <dbReference type="ChEBI" id="CHEBI:29105"/>
    </ligand>
</feature>
<name>A0A0U9HBB6_9BACI</name>
<feature type="binding site" evidence="1">
    <location>
        <position position="5"/>
    </location>
    <ligand>
        <name>Zn(2+)</name>
        <dbReference type="ChEBI" id="CHEBI:29105"/>
    </ligand>
</feature>
<dbReference type="EMBL" id="BBXV01000074">
    <property type="protein sequence ID" value="GAQ19855.1"/>
    <property type="molecule type" value="Genomic_DNA"/>
</dbReference>
<dbReference type="AlphaFoldDB" id="A0A0U9HBB6"/>
<dbReference type="GO" id="GO:0008725">
    <property type="term" value="F:DNA-3-methyladenine glycosylase activity"/>
    <property type="evidence" value="ECO:0007669"/>
    <property type="project" value="InterPro"/>
</dbReference>
<dbReference type="InterPro" id="IPR052891">
    <property type="entry name" value="DNA-3mA_glycosylase"/>
</dbReference>
<dbReference type="Pfam" id="PF03352">
    <property type="entry name" value="Adenine_glyco"/>
    <property type="match status" value="1"/>
</dbReference>
<dbReference type="Gene3D" id="1.10.340.30">
    <property type="entry name" value="Hypothetical protein, domain 2"/>
    <property type="match status" value="1"/>
</dbReference>
<dbReference type="RefSeq" id="WP_202968610.1">
    <property type="nucleotide sequence ID" value="NZ_BBXV01000074.1"/>
</dbReference>
<evidence type="ECO:0000313" key="2">
    <source>
        <dbReference type="EMBL" id="GAQ19855.1"/>
    </source>
</evidence>
<sequence length="196" mass="22873">MKMECSWPGNNQLMRMYHNEEWCVPTTDDQYIFEMLTLEGAQAGLSWSIVLSKREAYQKAFHNFDIRFCSDLTDNDLTNIKENYNVIKHLAKLQSVRSNAQAVIKITKEFGSFSNFLWRYVDFEPIINDWHSEGQIPTQTDLSNQISKDLKKRGFKFVGPVTMYSFMQAIGMVDDHVTSCVYHTSNKERKIKENGF</sequence>
<evidence type="ECO:0000256" key="1">
    <source>
        <dbReference type="PIRSR" id="PIRSR605019-1"/>
    </source>
</evidence>
<keyword evidence="1" id="KW-0479">Metal-binding</keyword>
<comment type="caution">
    <text evidence="2">The sequence shown here is derived from an EMBL/GenBank/DDBJ whole genome shotgun (WGS) entry which is preliminary data.</text>
</comment>
<reference evidence="2 3" key="2">
    <citation type="journal article" date="2016" name="Genome Announc.">
        <title>Draft Genome Sequence of Oceanobacillus picturae Heshi-B3, Isolated from Fermented Rice Bran in a Traditional Japanese Seafood Dish.</title>
        <authorList>
            <person name="Akuzawa S."/>
            <person name="Nagaoka J."/>
            <person name="Kanekatsu M."/>
            <person name="Kanesaki Y."/>
            <person name="Suzuki T."/>
        </authorList>
    </citation>
    <scope>NUCLEOTIDE SEQUENCE [LARGE SCALE GENOMIC DNA]</scope>
    <source>
        <strain evidence="2 3">Heshi-B3</strain>
    </source>
</reference>
<dbReference type="PANTHER" id="PTHR30037">
    <property type="entry name" value="DNA-3-METHYLADENINE GLYCOSYLASE 1"/>
    <property type="match status" value="1"/>
</dbReference>
<organism evidence="2 3">
    <name type="scientific">Oceanobacillus picturae</name>
    <dbReference type="NCBI Taxonomy" id="171693"/>
    <lineage>
        <taxon>Bacteria</taxon>
        <taxon>Bacillati</taxon>
        <taxon>Bacillota</taxon>
        <taxon>Bacilli</taxon>
        <taxon>Bacillales</taxon>
        <taxon>Bacillaceae</taxon>
        <taxon>Oceanobacillus</taxon>
    </lineage>
</organism>
<dbReference type="Proteomes" id="UP000052946">
    <property type="component" value="Unassembled WGS sequence"/>
</dbReference>
<dbReference type="InterPro" id="IPR005019">
    <property type="entry name" value="Adenine_glyco"/>
</dbReference>
<dbReference type="GO" id="GO:0046872">
    <property type="term" value="F:metal ion binding"/>
    <property type="evidence" value="ECO:0007669"/>
    <property type="project" value="UniProtKB-KW"/>
</dbReference>
<gene>
    <name evidence="2" type="ORF">OPHB3_3840</name>
</gene>
<dbReference type="InterPro" id="IPR011257">
    <property type="entry name" value="DNA_glycosylase"/>
</dbReference>
<accession>A0A0U9HBB6</accession>
<reference evidence="3" key="1">
    <citation type="submission" date="2015-07" db="EMBL/GenBank/DDBJ databases">
        <title>Draft Genome Sequence of Oceanobacillus picturae Heshi-B3 that Was Isolated from Fermented Rice Bran with Aging Salted Mackerel, Which Was Named Heshiko as Traditional Fermented Seafood in Japan.</title>
        <authorList>
            <person name="Akuzawa S."/>
            <person name="Nakagawa J."/>
            <person name="Kanekatsu T."/>
            <person name="Kanesaki Y."/>
            <person name="Suzuki T."/>
        </authorList>
    </citation>
    <scope>NUCLEOTIDE SEQUENCE [LARGE SCALE GENOMIC DNA]</scope>
    <source>
        <strain evidence="3">Heshi-B3</strain>
    </source>
</reference>